<keyword evidence="1" id="KW-1133">Transmembrane helix</keyword>
<reference evidence="2 3" key="1">
    <citation type="submission" date="2016-10" db="EMBL/GenBank/DDBJ databases">
        <authorList>
            <person name="de Groot N.N."/>
        </authorList>
    </citation>
    <scope>NUCLEOTIDE SEQUENCE [LARGE SCALE GENOMIC DNA]</scope>
    <source>
        <strain evidence="2 3">DSM 24015</strain>
    </source>
</reference>
<dbReference type="OrthoDB" id="709028at2"/>
<protein>
    <recommendedName>
        <fullName evidence="4">Beta-carotene 15,15'-monooxygenase</fullName>
    </recommendedName>
</protein>
<dbReference type="RefSeq" id="WP_092735883.1">
    <property type="nucleotide sequence ID" value="NZ_FNAS01000002.1"/>
</dbReference>
<keyword evidence="1" id="KW-0472">Membrane</keyword>
<proteinExistence type="predicted"/>
<organism evidence="2 3">
    <name type="scientific">Riemerella columbipharyngis</name>
    <dbReference type="NCBI Taxonomy" id="1071918"/>
    <lineage>
        <taxon>Bacteria</taxon>
        <taxon>Pseudomonadati</taxon>
        <taxon>Bacteroidota</taxon>
        <taxon>Flavobacteriia</taxon>
        <taxon>Flavobacteriales</taxon>
        <taxon>Weeksellaceae</taxon>
        <taxon>Riemerella</taxon>
    </lineage>
</organism>
<evidence type="ECO:0008006" key="4">
    <source>
        <dbReference type="Google" id="ProtNLM"/>
    </source>
</evidence>
<feature type="transmembrane region" description="Helical" evidence="1">
    <location>
        <begin position="96"/>
        <end position="117"/>
    </location>
</feature>
<dbReference type="AlphaFoldDB" id="A0A1G6ZR58"/>
<feature type="transmembrane region" description="Helical" evidence="1">
    <location>
        <begin position="43"/>
        <end position="64"/>
    </location>
</feature>
<feature type="transmembrane region" description="Helical" evidence="1">
    <location>
        <begin position="179"/>
        <end position="200"/>
    </location>
</feature>
<dbReference type="Proteomes" id="UP000198517">
    <property type="component" value="Unassembled WGS sequence"/>
</dbReference>
<evidence type="ECO:0000256" key="1">
    <source>
        <dbReference type="SAM" id="Phobius"/>
    </source>
</evidence>
<dbReference type="EMBL" id="FNAS01000002">
    <property type="protein sequence ID" value="SDE05011.1"/>
    <property type="molecule type" value="Genomic_DNA"/>
</dbReference>
<feature type="transmembrane region" description="Helical" evidence="1">
    <location>
        <begin position="142"/>
        <end position="167"/>
    </location>
</feature>
<sequence>MPNSEFNVEQIKQAWQNQTPKSTYTNQEIRAMLNRKSRNYVKYILWISIAELLLFLCINIFTFFKSGTDENFILIIKQLGANITPHIRARYEMMNIILKTIVLVVMAIFIQMIYFSYRKIRVEENLKTFITRILNFKKVVNWFIFANILILILFEIVLTAFVFNTVAHQNIIINKSTKIGMIVGVTIATIGGVAVIWLYYKVVYGIIMKRLTKQIRQLQDIENTQSIED</sequence>
<dbReference type="STRING" id="1071918.SAMN05421544_102174"/>
<name>A0A1G6ZR58_9FLAO</name>
<evidence type="ECO:0000313" key="2">
    <source>
        <dbReference type="EMBL" id="SDE05011.1"/>
    </source>
</evidence>
<accession>A0A1G6ZR58</accession>
<keyword evidence="3" id="KW-1185">Reference proteome</keyword>
<evidence type="ECO:0000313" key="3">
    <source>
        <dbReference type="Proteomes" id="UP000198517"/>
    </source>
</evidence>
<keyword evidence="1" id="KW-0812">Transmembrane</keyword>
<gene>
    <name evidence="2" type="ORF">SAMN05421544_102174</name>
</gene>